<gene>
    <name evidence="2" type="ORF">G7Z17_g13008</name>
</gene>
<protein>
    <submittedName>
        <fullName evidence="2">Uncharacterized protein</fullName>
    </submittedName>
</protein>
<proteinExistence type="predicted"/>
<dbReference type="OrthoDB" id="2247093at2759"/>
<dbReference type="AlphaFoldDB" id="A0A9P5GT06"/>
<reference evidence="2" key="1">
    <citation type="submission" date="2020-03" db="EMBL/GenBank/DDBJ databases">
        <title>Draft Genome Sequence of Cylindrodendrum hubeiense.</title>
        <authorList>
            <person name="Buettner E."/>
            <person name="Kellner H."/>
        </authorList>
    </citation>
    <scope>NUCLEOTIDE SEQUENCE</scope>
    <source>
        <strain evidence="2">IHI 201604</strain>
    </source>
</reference>
<feature type="compositionally biased region" description="Polar residues" evidence="1">
    <location>
        <begin position="399"/>
        <end position="413"/>
    </location>
</feature>
<organism evidence="2 3">
    <name type="scientific">Cylindrodendrum hubeiense</name>
    <dbReference type="NCBI Taxonomy" id="595255"/>
    <lineage>
        <taxon>Eukaryota</taxon>
        <taxon>Fungi</taxon>
        <taxon>Dikarya</taxon>
        <taxon>Ascomycota</taxon>
        <taxon>Pezizomycotina</taxon>
        <taxon>Sordariomycetes</taxon>
        <taxon>Hypocreomycetidae</taxon>
        <taxon>Hypocreales</taxon>
        <taxon>Nectriaceae</taxon>
        <taxon>Cylindrodendrum</taxon>
    </lineage>
</organism>
<comment type="caution">
    <text evidence="2">The sequence shown here is derived from an EMBL/GenBank/DDBJ whole genome shotgun (WGS) entry which is preliminary data.</text>
</comment>
<dbReference type="Proteomes" id="UP000722485">
    <property type="component" value="Unassembled WGS sequence"/>
</dbReference>
<feature type="compositionally biased region" description="Polar residues" evidence="1">
    <location>
        <begin position="236"/>
        <end position="254"/>
    </location>
</feature>
<feature type="compositionally biased region" description="Polar residues" evidence="1">
    <location>
        <begin position="274"/>
        <end position="288"/>
    </location>
</feature>
<feature type="region of interest" description="Disordered" evidence="1">
    <location>
        <begin position="236"/>
        <end position="476"/>
    </location>
</feature>
<accession>A0A9P5GT06</accession>
<evidence type="ECO:0000256" key="1">
    <source>
        <dbReference type="SAM" id="MobiDB-lite"/>
    </source>
</evidence>
<evidence type="ECO:0000313" key="3">
    <source>
        <dbReference type="Proteomes" id="UP000722485"/>
    </source>
</evidence>
<feature type="compositionally biased region" description="Polar residues" evidence="1">
    <location>
        <begin position="447"/>
        <end position="456"/>
    </location>
</feature>
<evidence type="ECO:0000313" key="2">
    <source>
        <dbReference type="EMBL" id="KAF7536684.1"/>
    </source>
</evidence>
<name>A0A9P5GT06_9HYPO</name>
<dbReference type="EMBL" id="JAANBB010000663">
    <property type="protein sequence ID" value="KAF7536684.1"/>
    <property type="molecule type" value="Genomic_DNA"/>
</dbReference>
<keyword evidence="3" id="KW-1185">Reference proteome</keyword>
<sequence length="476" mass="50294">MAHANGQRSALGASRSVLRWWRPIDRLGRGSPSLGARRLRASNWGGGVVANFYKGANNIGWFSSSGGPGLARVCSGRSSPGPGTLIAPNLSKPCYRLGTSESGSMGSMGLRAPYSSPSTGDWSRLPVKDPPGQSPQNYEANGLPWLAIHQSTLCLALHAHPAIHKDETRLGLFDLPTILRTSSPAPQLSGNHHIAPLIFVDDEPRVNLALAPFQSSKRSLSYQTHLAIQSIGLWPQAQSTRGSPSSAGTDSTGATPNSPRTPSSPTWPPQSFSLHQSSTAKDNHQPSLTGVGEGRCAGPRGQECVGDQAPMSEGGPASRHASRRSSRSPVDDDQISPSSMRYGKHGGRNVRQDLGGVPRTNGESRSQLVPPRTLGVHNMLNPSEPHRLAQGVNMGLPPTSRQPEVEISTSTPGPFTAARPFSTNQPASISLPGTPVGAVTPLGGPSSERNSPTTTFPFPAINNPRRKLSPRNPPEP</sequence>
<feature type="region of interest" description="Disordered" evidence="1">
    <location>
        <begin position="113"/>
        <end position="135"/>
    </location>
</feature>
<feature type="compositionally biased region" description="Low complexity" evidence="1">
    <location>
        <begin position="255"/>
        <end position="273"/>
    </location>
</feature>